<keyword evidence="4" id="KW-1185">Reference proteome</keyword>
<evidence type="ECO:0008006" key="5">
    <source>
        <dbReference type="Google" id="ProtNLM"/>
    </source>
</evidence>
<comment type="caution">
    <text evidence="3">The sequence shown here is derived from an EMBL/GenBank/DDBJ whole genome shotgun (WGS) entry which is preliminary data.</text>
</comment>
<reference evidence="3" key="1">
    <citation type="submission" date="2021-02" db="EMBL/GenBank/DDBJ databases">
        <authorList>
            <person name="Nowell W R."/>
        </authorList>
    </citation>
    <scope>NUCLEOTIDE SEQUENCE</scope>
    <source>
        <strain evidence="3">Ploen Becks lab</strain>
    </source>
</reference>
<organism evidence="3 4">
    <name type="scientific">Brachionus calyciflorus</name>
    <dbReference type="NCBI Taxonomy" id="104777"/>
    <lineage>
        <taxon>Eukaryota</taxon>
        <taxon>Metazoa</taxon>
        <taxon>Spiralia</taxon>
        <taxon>Gnathifera</taxon>
        <taxon>Rotifera</taxon>
        <taxon>Eurotatoria</taxon>
        <taxon>Monogononta</taxon>
        <taxon>Pseudotrocha</taxon>
        <taxon>Ploima</taxon>
        <taxon>Brachionidae</taxon>
        <taxon>Brachionus</taxon>
    </lineage>
</organism>
<accession>A0A814AEA6</accession>
<feature type="non-terminal residue" evidence="3">
    <location>
        <position position="147"/>
    </location>
</feature>
<keyword evidence="2" id="KW-0732">Signal</keyword>
<dbReference type="Proteomes" id="UP000663879">
    <property type="component" value="Unassembled WGS sequence"/>
</dbReference>
<gene>
    <name evidence="3" type="ORF">OXX778_LOCUS11901</name>
</gene>
<dbReference type="AlphaFoldDB" id="A0A814AEA6"/>
<evidence type="ECO:0000256" key="2">
    <source>
        <dbReference type="SAM" id="SignalP"/>
    </source>
</evidence>
<feature type="region of interest" description="Disordered" evidence="1">
    <location>
        <begin position="102"/>
        <end position="126"/>
    </location>
</feature>
<protein>
    <recommendedName>
        <fullName evidence="5">Apple domain-containing protein</fullName>
    </recommendedName>
</protein>
<name>A0A814AEA6_9BILA</name>
<evidence type="ECO:0000256" key="1">
    <source>
        <dbReference type="SAM" id="MobiDB-lite"/>
    </source>
</evidence>
<dbReference type="OrthoDB" id="10056288at2759"/>
<feature type="signal peptide" evidence="2">
    <location>
        <begin position="1"/>
        <end position="17"/>
    </location>
</feature>
<feature type="chain" id="PRO_5032464024" description="Apple domain-containing protein" evidence="2">
    <location>
        <begin position="18"/>
        <end position="147"/>
    </location>
</feature>
<evidence type="ECO:0000313" key="3">
    <source>
        <dbReference type="EMBL" id="CAF0910991.1"/>
    </source>
</evidence>
<dbReference type="Gene3D" id="3.50.4.10">
    <property type="entry name" value="Hepatocyte Growth Factor"/>
    <property type="match status" value="1"/>
</dbReference>
<dbReference type="EMBL" id="CAJNOC010002076">
    <property type="protein sequence ID" value="CAF0910991.1"/>
    <property type="molecule type" value="Genomic_DNA"/>
</dbReference>
<sequence>MLLVKIALILFLSCVYAEQFVWVGNSAENCDFHGIYLKDFPSTKTECGPKCEANPECTHYAWGPFHFGGNCVLKKGPVSKSEAYYHFNAYCGIKSTVANSQSNQGNSQANQGNSQANQGNSQGDQSSSKLINLINQMKTSNTNPIIL</sequence>
<proteinExistence type="predicted"/>
<evidence type="ECO:0000313" key="4">
    <source>
        <dbReference type="Proteomes" id="UP000663879"/>
    </source>
</evidence>